<dbReference type="KEGG" id="bvz:BRAD3257_1428"/>
<gene>
    <name evidence="2" type="ORF">BRAD3257_1428</name>
</gene>
<name>A0A2U3PTW9_9BRAD</name>
<sequence>MVEYVQKNGTNKEIGRSGQTEAPHKDSIKKPNATRLFYEALTMMASPSGASVTVSPQDCASSRV</sequence>
<protein>
    <submittedName>
        <fullName evidence="2">Uncharacterized protein</fullName>
    </submittedName>
</protein>
<dbReference type="AlphaFoldDB" id="A0A2U3PTW9"/>
<accession>A0A2U3PTW9</accession>
<dbReference type="Proteomes" id="UP000246085">
    <property type="component" value="Chromosome BRAD3257"/>
</dbReference>
<dbReference type="EMBL" id="LS398110">
    <property type="protein sequence ID" value="SPP92559.1"/>
    <property type="molecule type" value="Genomic_DNA"/>
</dbReference>
<evidence type="ECO:0000256" key="1">
    <source>
        <dbReference type="SAM" id="MobiDB-lite"/>
    </source>
</evidence>
<feature type="region of interest" description="Disordered" evidence="1">
    <location>
        <begin position="1"/>
        <end position="31"/>
    </location>
</feature>
<reference evidence="2 3" key="1">
    <citation type="submission" date="2018-03" db="EMBL/GenBank/DDBJ databases">
        <authorList>
            <person name="Gully D."/>
        </authorList>
    </citation>
    <scope>NUCLEOTIDE SEQUENCE [LARGE SCALE GENOMIC DNA]</scope>
    <source>
        <strain evidence="2">ORS3257</strain>
    </source>
</reference>
<evidence type="ECO:0000313" key="3">
    <source>
        <dbReference type="Proteomes" id="UP000246085"/>
    </source>
</evidence>
<evidence type="ECO:0000313" key="2">
    <source>
        <dbReference type="EMBL" id="SPP92559.1"/>
    </source>
</evidence>
<organism evidence="2 3">
    <name type="scientific">Bradyrhizobium vignae</name>
    <dbReference type="NCBI Taxonomy" id="1549949"/>
    <lineage>
        <taxon>Bacteria</taxon>
        <taxon>Pseudomonadati</taxon>
        <taxon>Pseudomonadota</taxon>
        <taxon>Alphaproteobacteria</taxon>
        <taxon>Hyphomicrobiales</taxon>
        <taxon>Nitrobacteraceae</taxon>
        <taxon>Bradyrhizobium</taxon>
    </lineage>
</organism>
<proteinExistence type="predicted"/>